<feature type="signal peptide" evidence="1">
    <location>
        <begin position="1"/>
        <end position="20"/>
    </location>
</feature>
<evidence type="ECO:0008006" key="4">
    <source>
        <dbReference type="Google" id="ProtNLM"/>
    </source>
</evidence>
<dbReference type="PATRIC" id="fig|448.7.peg.2119"/>
<evidence type="ECO:0000313" key="3">
    <source>
        <dbReference type="Proteomes" id="UP000054773"/>
    </source>
</evidence>
<dbReference type="EMBL" id="LNYA01000032">
    <property type="protein sequence ID" value="KTC95726.1"/>
    <property type="molecule type" value="Genomic_DNA"/>
</dbReference>
<dbReference type="AlphaFoldDB" id="A0A0W0TJI9"/>
<sequence length="240" mass="26295">MKKFAAMMVLAALSPLGAMANPPPPPMLLDKIDFQVSAKQWVSTQTALLTVNINATLNSADLVKARADIMDHLNRIAKGEWHITQFDRSQDNSGLDKLYVAAQVRVPQTNLTNIYQNAKDVSKPGATYTISGIEFKPSLEEIQVVKSQLRQKLYQLVNEEVARLNKVYGEQHYTVNRLYMTDGDAPVAQPRAYQAKEAQVMYAASIAAPAIAVSNELTMTAVVEAASNREASHAVASPSH</sequence>
<proteinExistence type="predicted"/>
<dbReference type="STRING" id="448.Lery_2021"/>
<keyword evidence="1" id="KW-0732">Signal</keyword>
<comment type="caution">
    <text evidence="2">The sequence shown here is derived from an EMBL/GenBank/DDBJ whole genome shotgun (WGS) entry which is preliminary data.</text>
</comment>
<keyword evidence="3" id="KW-1185">Reference proteome</keyword>
<organism evidence="2 3">
    <name type="scientific">Legionella erythra</name>
    <dbReference type="NCBI Taxonomy" id="448"/>
    <lineage>
        <taxon>Bacteria</taxon>
        <taxon>Pseudomonadati</taxon>
        <taxon>Pseudomonadota</taxon>
        <taxon>Gammaproteobacteria</taxon>
        <taxon>Legionellales</taxon>
        <taxon>Legionellaceae</taxon>
        <taxon>Legionella</taxon>
    </lineage>
</organism>
<accession>A0A0W0TJI9</accession>
<protein>
    <recommendedName>
        <fullName evidence="4">DUF541 domain-containing protein</fullName>
    </recommendedName>
</protein>
<dbReference type="Proteomes" id="UP000054773">
    <property type="component" value="Unassembled WGS sequence"/>
</dbReference>
<evidence type="ECO:0000313" key="2">
    <source>
        <dbReference type="EMBL" id="KTC95726.1"/>
    </source>
</evidence>
<reference evidence="2 3" key="1">
    <citation type="submission" date="2015-11" db="EMBL/GenBank/DDBJ databases">
        <title>Genomic analysis of 38 Legionella species identifies large and diverse effector repertoires.</title>
        <authorList>
            <person name="Burstein D."/>
            <person name="Amaro F."/>
            <person name="Zusman T."/>
            <person name="Lifshitz Z."/>
            <person name="Cohen O."/>
            <person name="Gilbert J.A."/>
            <person name="Pupko T."/>
            <person name="Shuman H.A."/>
            <person name="Segal G."/>
        </authorList>
    </citation>
    <scope>NUCLEOTIDE SEQUENCE [LARGE SCALE GENOMIC DNA]</scope>
    <source>
        <strain evidence="2 3">SE-32A-C8</strain>
    </source>
</reference>
<name>A0A0W0TJI9_LEGER</name>
<dbReference type="OrthoDB" id="5651111at2"/>
<gene>
    <name evidence="2" type="ORF">Lery_2021</name>
</gene>
<evidence type="ECO:0000256" key="1">
    <source>
        <dbReference type="SAM" id="SignalP"/>
    </source>
</evidence>
<feature type="chain" id="PRO_5006913140" description="DUF541 domain-containing protein" evidence="1">
    <location>
        <begin position="21"/>
        <end position="240"/>
    </location>
</feature>
<dbReference type="RefSeq" id="WP_058527164.1">
    <property type="nucleotide sequence ID" value="NZ_CAAAHY010000014.1"/>
</dbReference>